<evidence type="ECO:0000313" key="2">
    <source>
        <dbReference type="Proteomes" id="UP001054945"/>
    </source>
</evidence>
<gene>
    <name evidence="1" type="ORF">CEXT_212921</name>
</gene>
<dbReference type="Proteomes" id="UP001054945">
    <property type="component" value="Unassembled WGS sequence"/>
</dbReference>
<evidence type="ECO:0000313" key="1">
    <source>
        <dbReference type="EMBL" id="GIY55785.1"/>
    </source>
</evidence>
<reference evidence="1 2" key="1">
    <citation type="submission" date="2021-06" db="EMBL/GenBank/DDBJ databases">
        <title>Caerostris extrusa draft genome.</title>
        <authorList>
            <person name="Kono N."/>
            <person name="Arakawa K."/>
        </authorList>
    </citation>
    <scope>NUCLEOTIDE SEQUENCE [LARGE SCALE GENOMIC DNA]</scope>
</reference>
<organism evidence="1 2">
    <name type="scientific">Caerostris extrusa</name>
    <name type="common">Bark spider</name>
    <name type="synonym">Caerostris bankana</name>
    <dbReference type="NCBI Taxonomy" id="172846"/>
    <lineage>
        <taxon>Eukaryota</taxon>
        <taxon>Metazoa</taxon>
        <taxon>Ecdysozoa</taxon>
        <taxon>Arthropoda</taxon>
        <taxon>Chelicerata</taxon>
        <taxon>Arachnida</taxon>
        <taxon>Araneae</taxon>
        <taxon>Araneomorphae</taxon>
        <taxon>Entelegynae</taxon>
        <taxon>Araneoidea</taxon>
        <taxon>Araneidae</taxon>
        <taxon>Caerostris</taxon>
    </lineage>
</organism>
<proteinExistence type="predicted"/>
<comment type="caution">
    <text evidence="1">The sequence shown here is derived from an EMBL/GenBank/DDBJ whole genome shotgun (WGS) entry which is preliminary data.</text>
</comment>
<keyword evidence="2" id="KW-1185">Reference proteome</keyword>
<accession>A0AAV4UE27</accession>
<dbReference type="AlphaFoldDB" id="A0AAV4UE27"/>
<dbReference type="EMBL" id="BPLR01012673">
    <property type="protein sequence ID" value="GIY55785.1"/>
    <property type="molecule type" value="Genomic_DNA"/>
</dbReference>
<protein>
    <submittedName>
        <fullName evidence="1">Uncharacterized protein</fullName>
    </submittedName>
</protein>
<sequence length="88" mass="10058">MKPNSELFTNDLDILDYSDILNTTLEGSSTLFYYIHVSLSKSTILLISELQPLMLFPQSTSETIFLRVTRSSSTATLEPYKLFKFQVL</sequence>
<name>A0AAV4UE27_CAEEX</name>